<feature type="transmembrane region" description="Helical" evidence="1">
    <location>
        <begin position="58"/>
        <end position="76"/>
    </location>
</feature>
<reference evidence="3" key="1">
    <citation type="submission" date="2018-03" db="EMBL/GenBank/DDBJ databases">
        <authorList>
            <person name="Navarro De La Torre S."/>
        </authorList>
    </citation>
    <scope>NUCLEOTIDE SEQUENCE [LARGE SCALE GENOMIC DNA]</scope>
    <source>
        <strain evidence="3">EAod3</strain>
    </source>
</reference>
<dbReference type="EMBL" id="ONZI01000003">
    <property type="protein sequence ID" value="SPJ34282.1"/>
    <property type="molecule type" value="Genomic_DNA"/>
</dbReference>
<accession>A0A2R8CN75</accession>
<dbReference type="AlphaFoldDB" id="A0A2R8CN75"/>
<organism evidence="2 3">
    <name type="scientific">Kushneria phyllosphaerae</name>
    <dbReference type="NCBI Taxonomy" id="2100822"/>
    <lineage>
        <taxon>Bacteria</taxon>
        <taxon>Pseudomonadati</taxon>
        <taxon>Pseudomonadota</taxon>
        <taxon>Gammaproteobacteria</taxon>
        <taxon>Oceanospirillales</taxon>
        <taxon>Halomonadaceae</taxon>
        <taxon>Kushneria</taxon>
    </lineage>
</organism>
<feature type="transmembrane region" description="Helical" evidence="1">
    <location>
        <begin position="20"/>
        <end position="46"/>
    </location>
</feature>
<evidence type="ECO:0000313" key="2">
    <source>
        <dbReference type="EMBL" id="SPJ34282.1"/>
    </source>
</evidence>
<keyword evidence="1" id="KW-0812">Transmembrane</keyword>
<protein>
    <recommendedName>
        <fullName evidence="4">Intracellular septation protein A</fullName>
    </recommendedName>
</protein>
<proteinExistence type="predicted"/>
<dbReference type="RefSeq" id="WP_108843091.1">
    <property type="nucleotide sequence ID" value="NZ_ONZI01000003.1"/>
</dbReference>
<keyword evidence="3" id="KW-1185">Reference proteome</keyword>
<feature type="transmembrane region" description="Helical" evidence="1">
    <location>
        <begin position="129"/>
        <end position="148"/>
    </location>
</feature>
<name>A0A2R8CN75_9GAMM</name>
<feature type="transmembrane region" description="Helical" evidence="1">
    <location>
        <begin position="154"/>
        <end position="176"/>
    </location>
</feature>
<gene>
    <name evidence="2" type="ORF">KSP9073_02316</name>
</gene>
<feature type="transmembrane region" description="Helical" evidence="1">
    <location>
        <begin position="82"/>
        <end position="99"/>
    </location>
</feature>
<dbReference type="Proteomes" id="UP000244934">
    <property type="component" value="Unassembled WGS sequence"/>
</dbReference>
<evidence type="ECO:0000313" key="3">
    <source>
        <dbReference type="Proteomes" id="UP000244934"/>
    </source>
</evidence>
<sequence>METMPAERTGTRHWSSPLSMVLFPAALWIVLPLWGTHALLITLVLLAGIQWLTGEHRTRWAVVMLLLLALLLGGQAELGIRLYPVMINVSLALIFLGSLRSTPLIERLARLSEPDLPPEGVRYTRRVTWVWGIFMTLNAVIALVLALWAPLHVWQVWTGAISYLLAALLMAGECLVRRRVRRKVVQA</sequence>
<dbReference type="OrthoDB" id="8537043at2"/>
<evidence type="ECO:0000256" key="1">
    <source>
        <dbReference type="SAM" id="Phobius"/>
    </source>
</evidence>
<keyword evidence="1" id="KW-1133">Transmembrane helix</keyword>
<keyword evidence="1" id="KW-0472">Membrane</keyword>
<evidence type="ECO:0008006" key="4">
    <source>
        <dbReference type="Google" id="ProtNLM"/>
    </source>
</evidence>